<evidence type="ECO:0000313" key="2">
    <source>
        <dbReference type="EMBL" id="KAG0661975.1"/>
    </source>
</evidence>
<sequence length="792" mass="81987">MHARPPQPVGGPAPPLPPPGSLPTTATQPPHYAQHYQSQYQHQQHQQQQPPRGANGTAMPGQMIGPSHPSHPQHAAWITHHHHQQQLAAQALPNPPPHLQGPPPSAATSTRMAHAAANGGTAAPYGSTFVQVPPPPSPISASPRMPPGQLQPLGGGMHPSGPGMMPLASQQQQQQQQQYGQYHQHGQQQIAPPARSIPSAAGIRPLSSLATSPPHANLHNPNASPFPQYAISASSSQSPALGHRQNISGGPLPPPPPQFVGQPQQPTGPRQHLVRQSLAPQPNTLLAAHVAVNGSSTGPITATSAPSGPALSRLAALNEALQLALESDSPLEALRIAVADHFTDTGVVKIGLFDSATPMSKVFEIPCSAFPRFQHINHLLGAISSTFQPCLVREFRLTTPDPSNPPPRSASPLVGGTPPSATFPAVHIGYLLRSEDAIWSSRFHDGARVDLRGALTLHLMFKDLGNGAAGLRIESLEFDARGFEESVPRSVLANLERALSAAMADATSAKAALNAAAVAPPSTSTLDDTVTAKDEETENNTNGSSSRRRGASAKAQQQARGMNTRRRSAATKAELVTDGALPPVEGGSAAAAAPAAQDSKTPSASSSTTTTGATATGMANETKAQNGDGIEGLRDRVAPSPVGAFGVTEMGMRCLEIAESVAQLQNLIAFSLESGFGPIDALSRYADMHRSGVFAPPSDRGLAAAAAAARPEGGVYNGPGPVQQAFAAHPGLGGDIGGNSLGPGPEMVSLKRGAPPPLNVPTSAAIEMMDRDLPSPQKVPRVTAGRGRGRGR</sequence>
<reference evidence="2 3" key="1">
    <citation type="submission" date="2020-11" db="EMBL/GenBank/DDBJ databases">
        <title>Kefir isolates.</title>
        <authorList>
            <person name="Marcisauskas S."/>
            <person name="Kim Y."/>
            <person name="Blasche S."/>
        </authorList>
    </citation>
    <scope>NUCLEOTIDE SEQUENCE [LARGE SCALE GENOMIC DNA]</scope>
    <source>
        <strain evidence="2 3">KR</strain>
    </source>
</reference>
<feature type="compositionally biased region" description="Low complexity" evidence="1">
    <location>
        <begin position="603"/>
        <end position="617"/>
    </location>
</feature>
<dbReference type="InterPro" id="IPR029005">
    <property type="entry name" value="LIM-bd/SEUSS"/>
</dbReference>
<feature type="compositionally biased region" description="Pro residues" evidence="1">
    <location>
        <begin position="93"/>
        <end position="105"/>
    </location>
</feature>
<feature type="region of interest" description="Disordered" evidence="1">
    <location>
        <begin position="520"/>
        <end position="637"/>
    </location>
</feature>
<feature type="compositionally biased region" description="Pro residues" evidence="1">
    <location>
        <begin position="1"/>
        <end position="21"/>
    </location>
</feature>
<evidence type="ECO:0000313" key="3">
    <source>
        <dbReference type="Proteomes" id="UP000777482"/>
    </source>
</evidence>
<feature type="compositionally biased region" description="Low complexity" evidence="1">
    <location>
        <begin position="552"/>
        <end position="561"/>
    </location>
</feature>
<proteinExistence type="predicted"/>
<gene>
    <name evidence="2" type="ORF">C6P46_003680</name>
</gene>
<evidence type="ECO:0008006" key="4">
    <source>
        <dbReference type="Google" id="ProtNLM"/>
    </source>
</evidence>
<feature type="region of interest" description="Disordered" evidence="1">
    <location>
        <begin position="1"/>
        <end position="273"/>
    </location>
</feature>
<feature type="region of interest" description="Disordered" evidence="1">
    <location>
        <begin position="769"/>
        <end position="792"/>
    </location>
</feature>
<dbReference type="PANTHER" id="PTHR10378">
    <property type="entry name" value="LIM DOMAIN-BINDING PROTEIN"/>
    <property type="match status" value="1"/>
</dbReference>
<organism evidence="2 3">
    <name type="scientific">Rhodotorula mucilaginosa</name>
    <name type="common">Yeast</name>
    <name type="synonym">Rhodotorula rubra</name>
    <dbReference type="NCBI Taxonomy" id="5537"/>
    <lineage>
        <taxon>Eukaryota</taxon>
        <taxon>Fungi</taxon>
        <taxon>Dikarya</taxon>
        <taxon>Basidiomycota</taxon>
        <taxon>Pucciniomycotina</taxon>
        <taxon>Microbotryomycetes</taxon>
        <taxon>Sporidiobolales</taxon>
        <taxon>Sporidiobolaceae</taxon>
        <taxon>Rhodotorula</taxon>
    </lineage>
</organism>
<dbReference type="Pfam" id="PF01803">
    <property type="entry name" value="LIM_bind"/>
    <property type="match status" value="1"/>
</dbReference>
<feature type="compositionally biased region" description="Low complexity" evidence="1">
    <location>
        <begin position="106"/>
        <end position="126"/>
    </location>
</feature>
<dbReference type="Proteomes" id="UP000777482">
    <property type="component" value="Unassembled WGS sequence"/>
</dbReference>
<name>A0A9P6W419_RHOMI</name>
<evidence type="ECO:0000256" key="1">
    <source>
        <dbReference type="SAM" id="MobiDB-lite"/>
    </source>
</evidence>
<dbReference type="AlphaFoldDB" id="A0A9P6W419"/>
<feature type="compositionally biased region" description="Polar residues" evidence="1">
    <location>
        <begin position="219"/>
        <end position="239"/>
    </location>
</feature>
<feature type="compositionally biased region" description="Low complexity" evidence="1">
    <location>
        <begin position="139"/>
        <end position="152"/>
    </location>
</feature>
<protein>
    <recommendedName>
        <fullName evidence="4">LIM-domain binding protein</fullName>
    </recommendedName>
</protein>
<feature type="compositionally biased region" description="Low complexity" evidence="1">
    <location>
        <begin position="159"/>
        <end position="201"/>
    </location>
</feature>
<comment type="caution">
    <text evidence="2">The sequence shown here is derived from an EMBL/GenBank/DDBJ whole genome shotgun (WGS) entry which is preliminary data.</text>
</comment>
<accession>A0A9P6W419</accession>
<dbReference type="OrthoDB" id="774557at2759"/>
<keyword evidence="3" id="KW-1185">Reference proteome</keyword>
<feature type="compositionally biased region" description="Low complexity" evidence="1">
    <location>
        <begin position="28"/>
        <end position="51"/>
    </location>
</feature>
<feature type="compositionally biased region" description="Low complexity" evidence="1">
    <location>
        <begin position="259"/>
        <end position="269"/>
    </location>
</feature>
<dbReference type="EMBL" id="PUHQ01000030">
    <property type="protein sequence ID" value="KAG0661975.1"/>
    <property type="molecule type" value="Genomic_DNA"/>
</dbReference>